<dbReference type="GO" id="GO:0019894">
    <property type="term" value="F:kinesin binding"/>
    <property type="evidence" value="ECO:0007669"/>
    <property type="project" value="TreeGrafter"/>
</dbReference>
<dbReference type="Proteomes" id="UP001353858">
    <property type="component" value="Unassembled WGS sequence"/>
</dbReference>
<dbReference type="PROSITE" id="PS50003">
    <property type="entry name" value="PH_DOMAIN"/>
    <property type="match status" value="1"/>
</dbReference>
<feature type="compositionally biased region" description="Low complexity" evidence="3">
    <location>
        <begin position="564"/>
        <end position="575"/>
    </location>
</feature>
<dbReference type="GO" id="GO:0032418">
    <property type="term" value="P:lysosome localization"/>
    <property type="evidence" value="ECO:0007669"/>
    <property type="project" value="TreeGrafter"/>
</dbReference>
<evidence type="ECO:0000256" key="3">
    <source>
        <dbReference type="SAM" id="MobiDB-lite"/>
    </source>
</evidence>
<dbReference type="SUPFAM" id="SSF50729">
    <property type="entry name" value="PH domain-like"/>
    <property type="match status" value="1"/>
</dbReference>
<evidence type="ECO:0000259" key="4">
    <source>
        <dbReference type="PROSITE" id="PS50003"/>
    </source>
</evidence>
<dbReference type="PANTHER" id="PTHR46556">
    <property type="entry name" value="PLECKSTRIN HOMOLOGY DOMAIN-CONTAINING FAMILY M MEMBER 2"/>
    <property type="match status" value="1"/>
</dbReference>
<dbReference type="Pfam" id="PF23142">
    <property type="entry name" value="PH_PLEKHM2"/>
    <property type="match status" value="1"/>
</dbReference>
<feature type="region of interest" description="Disordered" evidence="3">
    <location>
        <begin position="842"/>
        <end position="870"/>
    </location>
</feature>
<dbReference type="InterPro" id="IPR053015">
    <property type="entry name" value="PH_domain-containing_M2"/>
</dbReference>
<dbReference type="GO" id="GO:0032880">
    <property type="term" value="P:regulation of protein localization"/>
    <property type="evidence" value="ECO:0007669"/>
    <property type="project" value="TreeGrafter"/>
</dbReference>
<evidence type="ECO:0000256" key="1">
    <source>
        <dbReference type="ARBA" id="ARBA00004496"/>
    </source>
</evidence>
<feature type="domain" description="PH" evidence="4">
    <location>
        <begin position="1134"/>
        <end position="1232"/>
    </location>
</feature>
<dbReference type="InterPro" id="IPR001849">
    <property type="entry name" value="PH_domain"/>
</dbReference>
<dbReference type="Gene3D" id="2.30.29.30">
    <property type="entry name" value="Pleckstrin-homology domain (PH domain)/Phosphotyrosine-binding domain (PTB)"/>
    <property type="match status" value="1"/>
</dbReference>
<dbReference type="PANTHER" id="PTHR46556:SF1">
    <property type="entry name" value="PLECKSTRIN HOMOLOGY DOMAIN-CONTAINING FAMILY M MEMBER 2"/>
    <property type="match status" value="1"/>
</dbReference>
<comment type="caution">
    <text evidence="5">The sequence shown here is derived from an EMBL/GenBank/DDBJ whole genome shotgun (WGS) entry which is preliminary data.</text>
</comment>
<keyword evidence="6" id="KW-1185">Reference proteome</keyword>
<dbReference type="Gene3D" id="3.40.630.30">
    <property type="match status" value="1"/>
</dbReference>
<gene>
    <name evidence="5" type="ORF">RN001_008409</name>
</gene>
<dbReference type="InterPro" id="IPR016181">
    <property type="entry name" value="Acyl_CoA_acyltransferase"/>
</dbReference>
<protein>
    <recommendedName>
        <fullName evidence="4">PH domain-containing protein</fullName>
    </recommendedName>
</protein>
<feature type="region of interest" description="Disordered" evidence="3">
    <location>
        <begin position="564"/>
        <end position="609"/>
    </location>
</feature>
<evidence type="ECO:0000313" key="6">
    <source>
        <dbReference type="Proteomes" id="UP001353858"/>
    </source>
</evidence>
<dbReference type="CDD" id="cd13309">
    <property type="entry name" value="PH_SKIP"/>
    <property type="match status" value="1"/>
</dbReference>
<evidence type="ECO:0000256" key="2">
    <source>
        <dbReference type="ARBA" id="ARBA00022490"/>
    </source>
</evidence>
<evidence type="ECO:0000313" key="5">
    <source>
        <dbReference type="EMBL" id="KAK4880263.1"/>
    </source>
</evidence>
<dbReference type="GO" id="GO:0010008">
    <property type="term" value="C:endosome membrane"/>
    <property type="evidence" value="ECO:0007669"/>
    <property type="project" value="TreeGrafter"/>
</dbReference>
<dbReference type="SMART" id="SM00233">
    <property type="entry name" value="PH"/>
    <property type="match status" value="1"/>
</dbReference>
<proteinExistence type="predicted"/>
<keyword evidence="2" id="KW-0963">Cytoplasm</keyword>
<dbReference type="SUPFAM" id="SSF55729">
    <property type="entry name" value="Acyl-CoA N-acyltransferases (Nat)"/>
    <property type="match status" value="1"/>
</dbReference>
<feature type="compositionally biased region" description="Basic residues" evidence="3">
    <location>
        <begin position="848"/>
        <end position="859"/>
    </location>
</feature>
<dbReference type="InterPro" id="IPR057288">
    <property type="entry name" value="PH_PLEKHM2"/>
</dbReference>
<comment type="subcellular location">
    <subcellularLocation>
        <location evidence="1">Cytoplasm</location>
    </subcellularLocation>
</comment>
<dbReference type="GO" id="GO:0007030">
    <property type="term" value="P:Golgi organization"/>
    <property type="evidence" value="ECO:0007669"/>
    <property type="project" value="TreeGrafter"/>
</dbReference>
<reference evidence="6" key="1">
    <citation type="submission" date="2023-01" db="EMBL/GenBank/DDBJ databases">
        <title>Key to firefly adult light organ development and bioluminescence: homeobox transcription factors regulate luciferase expression and transportation to peroxisome.</title>
        <authorList>
            <person name="Fu X."/>
        </authorList>
    </citation>
    <scope>NUCLEOTIDE SEQUENCE [LARGE SCALE GENOMIC DNA]</scope>
</reference>
<dbReference type="EMBL" id="JARPUR010000003">
    <property type="protein sequence ID" value="KAK4880263.1"/>
    <property type="molecule type" value="Genomic_DNA"/>
</dbReference>
<accession>A0AAN7QIZ9</accession>
<dbReference type="Pfam" id="PF00169">
    <property type="entry name" value="PH"/>
    <property type="match status" value="1"/>
</dbReference>
<organism evidence="5 6">
    <name type="scientific">Aquatica leii</name>
    <dbReference type="NCBI Taxonomy" id="1421715"/>
    <lineage>
        <taxon>Eukaryota</taxon>
        <taxon>Metazoa</taxon>
        <taxon>Ecdysozoa</taxon>
        <taxon>Arthropoda</taxon>
        <taxon>Hexapoda</taxon>
        <taxon>Insecta</taxon>
        <taxon>Pterygota</taxon>
        <taxon>Neoptera</taxon>
        <taxon>Endopterygota</taxon>
        <taxon>Coleoptera</taxon>
        <taxon>Polyphaga</taxon>
        <taxon>Elateriformia</taxon>
        <taxon>Elateroidea</taxon>
        <taxon>Lampyridae</taxon>
        <taxon>Luciolinae</taxon>
        <taxon>Aquatica</taxon>
    </lineage>
</organism>
<sequence length="1391" mass="157964">MDKKVYPWKRPDNVPYPSVWKRFKARREINGVVPNFWIQDIPEDEFQNALDFMMSGFPYEEPLNKYSNMFSDKEALSTLRSLMKEILQHKLGLICYTDNSDPNGKPIIAGVNCTHVKTKWDPDVEIPNETMSKIFGTMDAVTNLVDAFEVLKTDVLLTAMGLYVPAQFRGQNLGLELLNAREYICKAVGIKATVTTFTATISQILAEKAGFKVLAEIPYPELRKIDSRFIYPGIEKHTIFNFYNGKSLVEMESASNSLIMEDLIKTKHSTDSKQEGQMISSIISLTSSLTSPVDSGVQLLDSESEITSLMSVSGFVSDNETCLTLEDETGKINDTLAVDPRPKLSMTTSDIDNHNTQHFDVNSSPAILPVGLTTNPAKLQIRCDPKFHTKPLFKQAVPKDLFEFEPVLIDDKKQETSDDLMNVSLNSYELLDYTLQNSKCDNNMHVSVSEEVNESISMEQKCEPNPDDQIVFRRQRRKKSKSDTPKKRVSFHEDILNSTKIDDIHINHGFVTHEFDMPLSLFARKPDITKGRYSWAAEGDYPKCVPEREVKSDIYIHHARFSSSSSSSSASISSSIDEEDTTGYSNSNSDDAIVKKEPTQKLPKSSCLKKTKASKRIDTNIVQEEINLRKRKSESNLLDSNIFGSLKNIFNFSSSVPLAERGVPEGQEDVLLYSTSETNVPRQRKFSGSEYSGYEVQPAPVKKIGNLNLELAKTNLKLTTSEGFYPNYPTNQNMPNNIILCDSNVYEHRGISYSYEYEKFQKTFEQQNKPKSSTIYQMLLNELNFFKRKEKRAIEKEAKEVFTASTPIKDKEEEKFNSSPSIKKYASSVTVDFSDSDTTWDASDGGHTRHLNSPKRKPKPNLTYLKTDEDRSDSELLSAKSLHSIKASTSKTSLINRFLRNVTMKKMIDLKLQNKQKTCKRYLNLYIPGVKPNPDRSRQLDMQIEKEIVHGRNKNFTRSESDTNLYRFKNEIFRNYSEELIKIFPVFSAYTTSGENKPLIVVLSSTTLYLTGFKHNNSFSNFFVLPYTELNTILIGPNAQTIHLSNYDNDMQCIITTGSESLTNELVGQLEMAIRKDANKPKLPAVKQLSMRDMVNLRKSICKQTTIGEDEEYFHYSIINIQDHNVDICETPLGPSKEGPLMFKMADSDTRWETAYFILKAGILYMLSSPSHRLPMRVLPLINGSCQGAWRIYNCNRPHTFQVQVGTTTLHLAAPDEYVASEWLQALVHAASKTYNHREKFPAQSCSLLMTVDHILCIREAFPCTLSSSLGLKDLHQPIKGAQAISCAAIADITAFKLPCAEQSWCILEFSCREVHETSGDWIIYFSTNAELEKFISTLEMLWTYHNDQGDSFPLSTIPETDSINRKCVDTYNMIKNTWLSLQINLQSFED</sequence>
<dbReference type="InterPro" id="IPR011993">
    <property type="entry name" value="PH-like_dom_sf"/>
</dbReference>
<name>A0AAN7QIZ9_9COLE</name>